<proteinExistence type="predicted"/>
<keyword evidence="2" id="KW-0472">Membrane</keyword>
<dbReference type="Gene3D" id="2.40.170.20">
    <property type="entry name" value="TonB-dependent receptor, beta-barrel domain"/>
    <property type="match status" value="1"/>
</dbReference>
<organism evidence="5 6">
    <name type="scientific">Flavobacterium crassostreae</name>
    <dbReference type="NCBI Taxonomy" id="1763534"/>
    <lineage>
        <taxon>Bacteria</taxon>
        <taxon>Pseudomonadati</taxon>
        <taxon>Bacteroidota</taxon>
        <taxon>Flavobacteriia</taxon>
        <taxon>Flavobacteriales</taxon>
        <taxon>Flavobacteriaceae</taxon>
        <taxon>Flavobacterium</taxon>
    </lineage>
</organism>
<dbReference type="EMBL" id="LVEP01000022">
    <property type="protein sequence ID" value="OCB76457.1"/>
    <property type="molecule type" value="Genomic_DNA"/>
</dbReference>
<dbReference type="InterPro" id="IPR036942">
    <property type="entry name" value="Beta-barrel_TonB_sf"/>
</dbReference>
<comment type="caution">
    <text evidence="5">The sequence shown here is derived from an EMBL/GenBank/DDBJ whole genome shotgun (WGS) entry which is preliminary data.</text>
</comment>
<keyword evidence="5" id="KW-0675">Receptor</keyword>
<dbReference type="RefSeq" id="WP_066333692.1">
    <property type="nucleotide sequence ID" value="NZ_CP017688.1"/>
</dbReference>
<name>A0A1B9E3F1_9FLAO</name>
<protein>
    <submittedName>
        <fullName evidence="5">TonB-dependent receptor</fullName>
    </submittedName>
</protein>
<evidence type="ECO:0000256" key="1">
    <source>
        <dbReference type="ARBA" id="ARBA00004442"/>
    </source>
</evidence>
<evidence type="ECO:0000256" key="4">
    <source>
        <dbReference type="SAM" id="SignalP"/>
    </source>
</evidence>
<dbReference type="STRING" id="1763534.GCA_001831475_01202"/>
<dbReference type="SUPFAM" id="SSF56935">
    <property type="entry name" value="Porins"/>
    <property type="match status" value="1"/>
</dbReference>
<dbReference type="Proteomes" id="UP000093510">
    <property type="component" value="Unassembled WGS sequence"/>
</dbReference>
<accession>A0A1B9E3F1</accession>
<keyword evidence="6" id="KW-1185">Reference proteome</keyword>
<reference evidence="5 6" key="1">
    <citation type="submission" date="2016-03" db="EMBL/GenBank/DDBJ databases">
        <authorList>
            <person name="Ploux O."/>
        </authorList>
    </citation>
    <scope>NUCLEOTIDE SEQUENCE [LARGE SCALE GENOMIC DNA]</scope>
    <source>
        <strain evidence="5 6">LPB0076</strain>
    </source>
</reference>
<dbReference type="AlphaFoldDB" id="A0A1B9E3F1"/>
<dbReference type="GO" id="GO:0009279">
    <property type="term" value="C:cell outer membrane"/>
    <property type="evidence" value="ECO:0007669"/>
    <property type="project" value="UniProtKB-SubCell"/>
</dbReference>
<sequence>MNFNLQNKVFIPLLLLAFQFSFAQKKNATIGSEVVNVVKPYSPTISDAFKVPEIAVLEEEGNAQKETVQYTIFSFPVASTFTPSKGKAEGVVRTKPPHLYSNYATLGFGSYSTLQAALYVNQELGNADYVGAMFRHLSSQGGISGVTLKDAFYDTAIDLTYGANYKDLAWNVDVGYQNQIYNWYGLPVLFGSTLSEDNRKDLLNSIHPEHAFNAFSAGGKMEFSEGIFKKAKAKFHHFADSFGSVENRFYVAPTLELDLMEERIKTNITIDYLGGSFANNYANTNAIKYGFTNLGIAPSFVMQKDDWTIDLGAAVFYSLDNQNNKNKLFVYPQINATYKVVGDLMVFYAGAQGDLQQNTYSDFANQNSFVSPTLLIAPTDKQYDIFAGLKGKLIQNVSYNVRGSYKNEKNKALFKSNDYTETSTNDPYGFGNSFQVVYDDVRTVSFSGDLKAAFSENVSFGISGAFSSYSNANQSEAWNLPQITLNTNLEVTITPKWYAGATVFYVGQRKDAQTNTSLTTTATNITLGSYLDANAHLGYKYNQRLTGFLKANNFANQNYQKWANYPVQGFQIMIGANYKFDF</sequence>
<evidence type="ECO:0000313" key="5">
    <source>
        <dbReference type="EMBL" id="OCB76457.1"/>
    </source>
</evidence>
<keyword evidence="3" id="KW-0998">Cell outer membrane</keyword>
<comment type="subcellular location">
    <subcellularLocation>
        <location evidence="1">Cell outer membrane</location>
    </subcellularLocation>
</comment>
<evidence type="ECO:0000256" key="2">
    <source>
        <dbReference type="ARBA" id="ARBA00023136"/>
    </source>
</evidence>
<evidence type="ECO:0000313" key="6">
    <source>
        <dbReference type="Proteomes" id="UP000093510"/>
    </source>
</evidence>
<feature type="signal peptide" evidence="4">
    <location>
        <begin position="1"/>
        <end position="23"/>
    </location>
</feature>
<keyword evidence="4" id="KW-0732">Signal</keyword>
<dbReference type="OrthoDB" id="1264254at2"/>
<feature type="chain" id="PRO_5008625179" evidence="4">
    <location>
        <begin position="24"/>
        <end position="582"/>
    </location>
</feature>
<gene>
    <name evidence="5" type="ORF">LPBF_05830</name>
</gene>
<evidence type="ECO:0000256" key="3">
    <source>
        <dbReference type="ARBA" id="ARBA00023237"/>
    </source>
</evidence>